<dbReference type="InterPro" id="IPR036322">
    <property type="entry name" value="WD40_repeat_dom_sf"/>
</dbReference>
<dbReference type="InterPro" id="IPR015943">
    <property type="entry name" value="WD40/YVTN_repeat-like_dom_sf"/>
</dbReference>
<feature type="region of interest" description="Disordered" evidence="2">
    <location>
        <begin position="419"/>
        <end position="464"/>
    </location>
</feature>
<evidence type="ECO:0000313" key="5">
    <source>
        <dbReference type="Proteomes" id="UP000006038"/>
    </source>
</evidence>
<dbReference type="Pfam" id="PF14303">
    <property type="entry name" value="NAM-associated"/>
    <property type="match status" value="1"/>
</dbReference>
<dbReference type="PANTHER" id="PTHR45125">
    <property type="entry name" value="F21J9.4-RELATED"/>
    <property type="match status" value="1"/>
</dbReference>
<feature type="repeat" description="WD" evidence="1">
    <location>
        <begin position="122"/>
        <end position="149"/>
    </location>
</feature>
<evidence type="ECO:0000256" key="1">
    <source>
        <dbReference type="PROSITE-ProRule" id="PRU00221"/>
    </source>
</evidence>
<feature type="compositionally biased region" description="Basic and acidic residues" evidence="2">
    <location>
        <begin position="447"/>
        <end position="464"/>
    </location>
</feature>
<dbReference type="InterPro" id="IPR001680">
    <property type="entry name" value="WD40_rpt"/>
</dbReference>
<reference evidence="4" key="2">
    <citation type="submission" date="2013-04" db="UniProtKB">
        <authorList>
            <consortium name="EnsemblPlants"/>
        </authorList>
    </citation>
    <scope>IDENTIFICATION</scope>
</reference>
<dbReference type="Pfam" id="PF00400">
    <property type="entry name" value="WD40"/>
    <property type="match status" value="1"/>
</dbReference>
<dbReference type="EnsemblPlants" id="OB07G27260.1">
    <property type="protein sequence ID" value="OB07G27260.1"/>
    <property type="gene ID" value="OB07G27260"/>
</dbReference>
<dbReference type="Proteomes" id="UP000006038">
    <property type="component" value="Chromosome 7"/>
</dbReference>
<feature type="compositionally biased region" description="Polar residues" evidence="2">
    <location>
        <begin position="419"/>
        <end position="436"/>
    </location>
</feature>
<dbReference type="Gene3D" id="2.130.10.10">
    <property type="entry name" value="YVTN repeat-like/Quinoprotein amine dehydrogenase"/>
    <property type="match status" value="1"/>
</dbReference>
<dbReference type="STRING" id="4533.J3MMU4"/>
<dbReference type="PANTHER" id="PTHR45125:SF51">
    <property type="entry name" value="F21J9.4-RELATED"/>
    <property type="match status" value="1"/>
</dbReference>
<dbReference type="eggNOG" id="KOG0268">
    <property type="taxonomic scope" value="Eukaryota"/>
</dbReference>
<dbReference type="Gramene" id="OB07G27260.1">
    <property type="protein sequence ID" value="OB07G27260.1"/>
    <property type="gene ID" value="OB07G27260"/>
</dbReference>
<evidence type="ECO:0000256" key="2">
    <source>
        <dbReference type="SAM" id="MobiDB-lite"/>
    </source>
</evidence>
<proteinExistence type="predicted"/>
<dbReference type="PROSITE" id="PS50082">
    <property type="entry name" value="WD_REPEATS_2"/>
    <property type="match status" value="1"/>
</dbReference>
<organism evidence="4">
    <name type="scientific">Oryza brachyantha</name>
    <name type="common">malo sina</name>
    <dbReference type="NCBI Taxonomy" id="4533"/>
    <lineage>
        <taxon>Eukaryota</taxon>
        <taxon>Viridiplantae</taxon>
        <taxon>Streptophyta</taxon>
        <taxon>Embryophyta</taxon>
        <taxon>Tracheophyta</taxon>
        <taxon>Spermatophyta</taxon>
        <taxon>Magnoliopsida</taxon>
        <taxon>Liliopsida</taxon>
        <taxon>Poales</taxon>
        <taxon>Poaceae</taxon>
        <taxon>BOP clade</taxon>
        <taxon>Oryzoideae</taxon>
        <taxon>Oryzeae</taxon>
        <taxon>Oryzinae</taxon>
        <taxon>Oryza</taxon>
    </lineage>
</organism>
<dbReference type="InterPro" id="IPR029466">
    <property type="entry name" value="NAM-associated_C"/>
</dbReference>
<name>J3MMU4_ORYBR</name>
<dbReference type="AlphaFoldDB" id="J3MMU4"/>
<keyword evidence="1" id="KW-0853">WD repeat</keyword>
<dbReference type="HOGENOM" id="CLU_481809_0_0_1"/>
<sequence>MANPTCNVAAVREFVRMFCQLGISHLNALFAQSLKDLYEKHNDTADGRIRVWFGVRQIINVTNHLLLGKTDAGQKLNTGIHMTRCNSICWNPREPMNFTAGNEDTHCYSFHAGKLDEAKVVHKGHVSAVMDIDYSPTGREFVTGSYDRTFVTTLLSMLLQRAINLPPPTPNVAQADIKIEFQCFVQIRNGPGADGSIGCPITGPICYPLSQTIVRMEGSSSFVDLLTGDGAKVTGLDDITIPMNDETHVTNDIPSEAEPQGVLHSPVVQPRRIKKGVAKRTKNFSQKEDEVICSAWLNVSKNPITGANQSRSTFWSRVHAYFETNKTTTEVRTESSAMHRWLTIQAQVNKFCSCYDSIERRHQSEKTIHDEISDACELYKGLDQDNKAFTLIPCWTKLKDEDKWKARMVEIAEQEMQTSNKKQKVNVDSTPTNVEDANTEEEIQLSHPEERKKPQGVKKAKEALKRGGDEACMEALDRMWAKKEAFDVREKKKDERFLVSLEIEKKRPSIEEKKAESELLREENEIMSVNMSSLTPLQKQYYETMQQKIIARRLANQIYFTCFSSF</sequence>
<accession>J3MMU4</accession>
<evidence type="ECO:0000259" key="3">
    <source>
        <dbReference type="Pfam" id="PF14303"/>
    </source>
</evidence>
<keyword evidence="5" id="KW-1185">Reference proteome</keyword>
<dbReference type="SUPFAM" id="SSF50978">
    <property type="entry name" value="WD40 repeat-like"/>
    <property type="match status" value="1"/>
</dbReference>
<evidence type="ECO:0000313" key="4">
    <source>
        <dbReference type="EnsemblPlants" id="OB07G27260.1"/>
    </source>
</evidence>
<feature type="domain" description="No apical meristem-associated C-terminal" evidence="3">
    <location>
        <begin position="387"/>
        <end position="549"/>
    </location>
</feature>
<protein>
    <recommendedName>
        <fullName evidence="3">No apical meristem-associated C-terminal domain-containing protein</fullName>
    </recommendedName>
</protein>
<reference evidence="4" key="1">
    <citation type="journal article" date="2013" name="Nat. Commun.">
        <title>Whole-genome sequencing of Oryza brachyantha reveals mechanisms underlying Oryza genome evolution.</title>
        <authorList>
            <person name="Chen J."/>
            <person name="Huang Q."/>
            <person name="Gao D."/>
            <person name="Wang J."/>
            <person name="Lang Y."/>
            <person name="Liu T."/>
            <person name="Li B."/>
            <person name="Bai Z."/>
            <person name="Luis Goicoechea J."/>
            <person name="Liang C."/>
            <person name="Chen C."/>
            <person name="Zhang W."/>
            <person name="Sun S."/>
            <person name="Liao Y."/>
            <person name="Zhang X."/>
            <person name="Yang L."/>
            <person name="Song C."/>
            <person name="Wang M."/>
            <person name="Shi J."/>
            <person name="Liu G."/>
            <person name="Liu J."/>
            <person name="Zhou H."/>
            <person name="Zhou W."/>
            <person name="Yu Q."/>
            <person name="An N."/>
            <person name="Chen Y."/>
            <person name="Cai Q."/>
            <person name="Wang B."/>
            <person name="Liu B."/>
            <person name="Min J."/>
            <person name="Huang Y."/>
            <person name="Wu H."/>
            <person name="Li Z."/>
            <person name="Zhang Y."/>
            <person name="Yin Y."/>
            <person name="Song W."/>
            <person name="Jiang J."/>
            <person name="Jackson S.A."/>
            <person name="Wing R.A."/>
            <person name="Wang J."/>
            <person name="Chen M."/>
        </authorList>
    </citation>
    <scope>NUCLEOTIDE SEQUENCE [LARGE SCALE GENOMIC DNA]</scope>
    <source>
        <strain evidence="4">cv. IRGC 101232</strain>
    </source>
</reference>